<dbReference type="AlphaFoldDB" id="A0A0U5L3Z1"/>
<dbReference type="PATRIC" id="fig|1619313.3.peg.1909"/>
<dbReference type="KEGG" id="ege:EM595_1838"/>
<proteinExistence type="predicted"/>
<dbReference type="EMBL" id="LN907827">
    <property type="protein sequence ID" value="CUU24072.1"/>
    <property type="molecule type" value="Genomic_DNA"/>
</dbReference>
<dbReference type="Pfam" id="PF10139">
    <property type="entry name" value="Virul_Fac"/>
    <property type="match status" value="1"/>
</dbReference>
<gene>
    <name evidence="1" type="ORF">EM595_1838</name>
</gene>
<dbReference type="Proteomes" id="UP000059419">
    <property type="component" value="Chromosome 1"/>
</dbReference>
<protein>
    <submittedName>
        <fullName evidence="1">Virulence factor</fullName>
    </submittedName>
</protein>
<keyword evidence="2" id="KW-1185">Reference proteome</keyword>
<sequence length="798" mass="89484">MKVVTPKQQTTQLTKQLTALNNGIAAALEWIEQTRDRTPRLDLEADGLALRLRRHRRQLHGMANSLARDNSLALYGHSQPGKAWLLKEMVADAQGHLVTTLGGKQLEWFSHINPGHQDYGVVTRFSHTAEVKSAAWPVTISLFNEGEVTRMMLAAWRQQPGTPPTSQAIDNALSQLQRHRQSEPVAGLDSDELVALWQWSARHDAQHNALFDRHFWPQALELAPWLSVDDRARLFALLWAEDDTLTEAWRQLVHQLHQWKLATRVMAPLSLLVDESQLPAELLINPQAADGFGQSQDRQLEICPMNGNRMGKPQPVALATLLLLSRELLIPLDTPPRQAIFDQADMLDIPAWGEPEDEDTRFERRRSQQRNPLAARLMAARRALFLSSYAERRAIDLILVCNAASERADAATAGKLLGDWASQQPAAEKPRLLWSITRHDARHRQQHSVDEAVQRRVGQPGSDWGTMLVEDRAGVDRMASWLEAEIRPETSRQQLAEQLTALQQEIAETLFANWLQADATPQQAEQKQQIANRLLKALQHRTGLHGELLERLQPSREALRQLWLQPERQHVAAAAGPQQQHFGIGFEFDLFNDAPVTTPSQPGRDAADDESQFARQVQRFWLQHLRALPDSSSLLSLLDVDKTTLTQLIEELIDASFRLDIAGALQRALSEHELPGGNREAKADRQVSRALTVLGDFVAWLGFSQLPEAQRPASRVNPGQPIFARPPGPSVTFGQASRLTKLSATPANNTAFYIYDWLVGLDRLIVDNNGYASGRELDAAARNALADIVRQCAPVKRF</sequence>
<organism evidence="1 2">
    <name type="scientific">Duffyella gerundensis</name>
    <dbReference type="NCBI Taxonomy" id="1619313"/>
    <lineage>
        <taxon>Bacteria</taxon>
        <taxon>Pseudomonadati</taxon>
        <taxon>Pseudomonadota</taxon>
        <taxon>Gammaproteobacteria</taxon>
        <taxon>Enterobacterales</taxon>
        <taxon>Erwiniaceae</taxon>
        <taxon>Duffyella</taxon>
    </lineage>
</organism>
<dbReference type="RefSeq" id="WP_067430697.1">
    <property type="nucleotide sequence ID" value="NZ_JACSXG010000001.1"/>
</dbReference>
<name>A0A0U5L3Z1_9GAMM</name>
<dbReference type="OrthoDB" id="1060501at2"/>
<dbReference type="STRING" id="1619313.EM595_1838"/>
<reference evidence="2" key="1">
    <citation type="submission" date="2015-11" db="EMBL/GenBank/DDBJ databases">
        <authorList>
            <person name="Blom J."/>
        </authorList>
    </citation>
    <scope>NUCLEOTIDE SEQUENCE [LARGE SCALE GENOMIC DNA]</scope>
</reference>
<evidence type="ECO:0000313" key="2">
    <source>
        <dbReference type="Proteomes" id="UP000059419"/>
    </source>
</evidence>
<dbReference type="PIRSF" id="PIRSF034586">
    <property type="entry name" value="Vir_effector_SfrC"/>
    <property type="match status" value="1"/>
</dbReference>
<evidence type="ECO:0000313" key="1">
    <source>
        <dbReference type="EMBL" id="CUU24072.1"/>
    </source>
</evidence>
<dbReference type="InterPro" id="IPR017030">
    <property type="entry name" value="Vir_effector_SfrC"/>
</dbReference>
<accession>A0A0U5L3Z1</accession>